<evidence type="ECO:0000256" key="1">
    <source>
        <dbReference type="ARBA" id="ARBA00005061"/>
    </source>
</evidence>
<evidence type="ECO:0000313" key="7">
    <source>
        <dbReference type="EMBL" id="RKX70419.1"/>
    </source>
</evidence>
<dbReference type="UniPathway" id="UPA00391"/>
<dbReference type="EC" id="4.1.2.50" evidence="3"/>
<dbReference type="AlphaFoldDB" id="A0A660SHX1"/>
<dbReference type="InterPro" id="IPR038418">
    <property type="entry name" value="6-PTP_synth/QueD_sf"/>
</dbReference>
<dbReference type="Gene3D" id="3.30.479.10">
    <property type="entry name" value="6-pyruvoyl tetrahydropterin synthase/QueD"/>
    <property type="match status" value="1"/>
</dbReference>
<organism evidence="7 8">
    <name type="scientific">candidate division WOR-3 bacterium</name>
    <dbReference type="NCBI Taxonomy" id="2052148"/>
    <lineage>
        <taxon>Bacteria</taxon>
        <taxon>Bacteria division WOR-3</taxon>
    </lineage>
</organism>
<comment type="pathway">
    <text evidence="1">Purine metabolism; 7-cyano-7-deazaguanine biosynthesis.</text>
</comment>
<dbReference type="Proteomes" id="UP000268469">
    <property type="component" value="Unassembled WGS sequence"/>
</dbReference>
<dbReference type="InterPro" id="IPR007115">
    <property type="entry name" value="6-PTP_synth/QueD"/>
</dbReference>
<comment type="caution">
    <text evidence="7">The sequence shown here is derived from an EMBL/GenBank/DDBJ whole genome shotgun (WGS) entry which is preliminary data.</text>
</comment>
<evidence type="ECO:0000256" key="2">
    <source>
        <dbReference type="ARBA" id="ARBA00008900"/>
    </source>
</evidence>
<dbReference type="GO" id="GO:0070497">
    <property type="term" value="F:6-carboxytetrahydropterin synthase activity"/>
    <property type="evidence" value="ECO:0007669"/>
    <property type="project" value="UniProtKB-EC"/>
</dbReference>
<evidence type="ECO:0000256" key="4">
    <source>
        <dbReference type="ARBA" id="ARBA00018141"/>
    </source>
</evidence>
<evidence type="ECO:0000313" key="8">
    <source>
        <dbReference type="Proteomes" id="UP000268469"/>
    </source>
</evidence>
<proteinExistence type="inferred from homology"/>
<comment type="catalytic activity">
    <reaction evidence="6">
        <text>7,8-dihydroneopterin 3'-triphosphate + H2O = 6-carboxy-5,6,7,8-tetrahydropterin + triphosphate + acetaldehyde + 2 H(+)</text>
        <dbReference type="Rhea" id="RHEA:27966"/>
        <dbReference type="ChEBI" id="CHEBI:15343"/>
        <dbReference type="ChEBI" id="CHEBI:15377"/>
        <dbReference type="ChEBI" id="CHEBI:15378"/>
        <dbReference type="ChEBI" id="CHEBI:18036"/>
        <dbReference type="ChEBI" id="CHEBI:58462"/>
        <dbReference type="ChEBI" id="CHEBI:61032"/>
        <dbReference type="EC" id="4.1.2.50"/>
    </reaction>
</comment>
<dbReference type="EMBL" id="QNBE01000040">
    <property type="protein sequence ID" value="RKX70419.1"/>
    <property type="molecule type" value="Genomic_DNA"/>
</dbReference>
<name>A0A660SHX1_UNCW3</name>
<gene>
    <name evidence="7" type="ORF">DRP53_05125</name>
</gene>
<evidence type="ECO:0000256" key="3">
    <source>
        <dbReference type="ARBA" id="ARBA00012982"/>
    </source>
</evidence>
<sequence length="119" mass="13910">MYQVSVEERFRASHHLKGREDRHEHEWRVRIIVAADRLDRFGISVDFKILHRYLSRVVGRLAGKDLNQFVEPPSCENLARFIFGELKKKLPHLISIEVWEGDYGSVRFSPGDQRSPSPP</sequence>
<dbReference type="PANTHER" id="PTHR12589:SF8">
    <property type="entry name" value="6-CARBOXY-5,6,7,8-TETRAHYDROPTERIN SYNTHASE"/>
    <property type="match status" value="1"/>
</dbReference>
<dbReference type="PANTHER" id="PTHR12589">
    <property type="entry name" value="PYRUVOYL TETRAHYDROBIOPTERIN SYNTHASE"/>
    <property type="match status" value="1"/>
</dbReference>
<protein>
    <recommendedName>
        <fullName evidence="4">6-carboxy-5,6,7,8-tetrahydropterin synthase</fullName>
        <ecNumber evidence="3">4.1.2.50</ecNumber>
    </recommendedName>
    <alternativeName>
        <fullName evidence="5">Queuosine biosynthesis protein QueD</fullName>
    </alternativeName>
</protein>
<dbReference type="Pfam" id="PF01242">
    <property type="entry name" value="PTPS"/>
    <property type="match status" value="1"/>
</dbReference>
<evidence type="ECO:0000256" key="5">
    <source>
        <dbReference type="ARBA" id="ARBA00031449"/>
    </source>
</evidence>
<reference evidence="7 8" key="1">
    <citation type="submission" date="2018-06" db="EMBL/GenBank/DDBJ databases">
        <title>Extensive metabolic versatility and redundancy in microbially diverse, dynamic hydrothermal sediments.</title>
        <authorList>
            <person name="Dombrowski N."/>
            <person name="Teske A."/>
            <person name="Baker B.J."/>
        </authorList>
    </citation>
    <scope>NUCLEOTIDE SEQUENCE [LARGE SCALE GENOMIC DNA]</scope>
    <source>
        <strain evidence="7">B36_G15</strain>
    </source>
</reference>
<comment type="similarity">
    <text evidence="2">Belongs to the PTPS family. QueD subfamily.</text>
</comment>
<dbReference type="SUPFAM" id="SSF55620">
    <property type="entry name" value="Tetrahydrobiopterin biosynthesis enzymes-like"/>
    <property type="match status" value="1"/>
</dbReference>
<evidence type="ECO:0000256" key="6">
    <source>
        <dbReference type="ARBA" id="ARBA00048807"/>
    </source>
</evidence>
<accession>A0A660SHX1</accession>